<dbReference type="GO" id="GO:0016803">
    <property type="term" value="F:ether hydrolase activity"/>
    <property type="evidence" value="ECO:0007669"/>
    <property type="project" value="TreeGrafter"/>
</dbReference>
<evidence type="ECO:0000256" key="5">
    <source>
        <dbReference type="ARBA" id="ARBA00060595"/>
    </source>
</evidence>
<proteinExistence type="inferred from homology"/>
<dbReference type="EC" id="4.2.1.126" evidence="8 12"/>
<dbReference type="NCBIfam" id="NF009222">
    <property type="entry name" value="PRK12570.1"/>
    <property type="match status" value="1"/>
</dbReference>
<evidence type="ECO:0000313" key="16">
    <source>
        <dbReference type="Proteomes" id="UP000247612"/>
    </source>
</evidence>
<comment type="pathway">
    <text evidence="12">Amino-sugar metabolism; N-acetylmuramate degradation.</text>
</comment>
<feature type="active site" evidence="12">
    <location>
        <position position="115"/>
    </location>
</feature>
<dbReference type="AlphaFoldDB" id="A0A2V2FHH6"/>
<organism evidence="14 17">
    <name type="scientific">Dielma fastidiosa</name>
    <dbReference type="NCBI Taxonomy" id="1034346"/>
    <lineage>
        <taxon>Bacteria</taxon>
        <taxon>Bacillati</taxon>
        <taxon>Bacillota</taxon>
        <taxon>Erysipelotrichia</taxon>
        <taxon>Erysipelotrichales</taxon>
        <taxon>Erysipelotrichaceae</taxon>
        <taxon>Dielma</taxon>
    </lineage>
</organism>
<dbReference type="NCBIfam" id="TIGR00274">
    <property type="entry name" value="N-acetylmuramic acid 6-phosphate etherase"/>
    <property type="match status" value="1"/>
</dbReference>
<dbReference type="Proteomes" id="UP001276902">
    <property type="component" value="Unassembled WGS sequence"/>
</dbReference>
<dbReference type="PANTHER" id="PTHR10088:SF4">
    <property type="entry name" value="GLUCOKINASE REGULATORY PROTEIN"/>
    <property type="match status" value="1"/>
</dbReference>
<dbReference type="InterPro" id="IPR046348">
    <property type="entry name" value="SIS_dom_sf"/>
</dbReference>
<dbReference type="CDD" id="cd05007">
    <property type="entry name" value="SIS_Etherase"/>
    <property type="match status" value="1"/>
</dbReference>
<comment type="catalytic activity">
    <reaction evidence="4 12">
        <text>N-acetyl-D-muramate 6-phosphate + H2O = N-acetyl-D-glucosamine 6-phosphate + (R)-lactate</text>
        <dbReference type="Rhea" id="RHEA:26410"/>
        <dbReference type="ChEBI" id="CHEBI:15377"/>
        <dbReference type="ChEBI" id="CHEBI:16004"/>
        <dbReference type="ChEBI" id="CHEBI:57513"/>
        <dbReference type="ChEBI" id="CHEBI:58722"/>
        <dbReference type="EC" id="4.2.1.126"/>
    </reaction>
</comment>
<accession>A0A2V2FHH6</accession>
<evidence type="ECO:0000256" key="4">
    <source>
        <dbReference type="ARBA" id="ARBA00051747"/>
    </source>
</evidence>
<protein>
    <recommendedName>
        <fullName evidence="9 12">N-acetylmuramic acid 6-phosphate etherase</fullName>
        <shortName evidence="12">MurNAc-6-P etherase</shortName>
        <ecNumber evidence="8 12">4.2.1.126</ecNumber>
    </recommendedName>
    <alternativeName>
        <fullName evidence="11 12">N-acetylmuramic acid 6-phosphate hydrolase</fullName>
    </alternativeName>
    <alternativeName>
        <fullName evidence="10 12">N-acetylmuramic acid 6-phosphate lyase</fullName>
    </alternativeName>
</protein>
<dbReference type="PANTHER" id="PTHR10088">
    <property type="entry name" value="GLUCOKINASE REGULATORY PROTEIN"/>
    <property type="match status" value="1"/>
</dbReference>
<evidence type="ECO:0000256" key="12">
    <source>
        <dbReference type="HAMAP-Rule" id="MF_00068"/>
    </source>
</evidence>
<name>A0A2V2FHH6_9FIRM</name>
<dbReference type="STRING" id="1034346.GCA_000313565_00126"/>
<evidence type="ECO:0000256" key="11">
    <source>
        <dbReference type="ARBA" id="ARBA00084049"/>
    </source>
</evidence>
<dbReference type="Pfam" id="PF22645">
    <property type="entry name" value="GKRP_SIS_N"/>
    <property type="match status" value="1"/>
</dbReference>
<comment type="pathway">
    <text evidence="5">Amino-sugar metabolism; 1,6-anhydro-N-acetylmuramate degradation.</text>
</comment>
<dbReference type="UniPathway" id="UPA00342"/>
<comment type="pathway">
    <text evidence="6">Cell wall biogenesis.</text>
</comment>
<dbReference type="GO" id="GO:0046348">
    <property type="term" value="P:amino sugar catabolic process"/>
    <property type="evidence" value="ECO:0007669"/>
    <property type="project" value="InterPro"/>
</dbReference>
<dbReference type="RefSeq" id="WP_022936434.1">
    <property type="nucleotide sequence ID" value="NZ_BAABZA010000001.1"/>
</dbReference>
<dbReference type="PROSITE" id="PS01272">
    <property type="entry name" value="GCKR"/>
    <property type="match status" value="1"/>
</dbReference>
<dbReference type="Pfam" id="PF20741">
    <property type="entry name" value="GKRP-like_C"/>
    <property type="match status" value="1"/>
</dbReference>
<sequence>MIDLSKMTTEQVNPNTVHLSAMSIREAITTMNQEDYNAVKCIESQIDMIEKVITITSDALENGGRIIYIGAGTSGRLGLLDAVECPPTFGVDYNTVVGLIAGGDNAFVKAVEGAEDSKQFAVDDLKKIGLNEKDVVIGVAASGRTPYVIGGLEYAASINAFTCGLVCNRSSEIEAMCEHTIVVEPGPEVLTGSTRLKAGTATKLVLNMISTISMIRIGKVYNNYMVDVKMSNQKLITRGINIICSVTDCSQETAQATLEKADGSVKTAIVMVLLDCDKDSAEKALCKAKGRIQEIMDTKED</sequence>
<evidence type="ECO:0000256" key="2">
    <source>
        <dbReference type="ARBA" id="ARBA00023239"/>
    </source>
</evidence>
<dbReference type="NCBIfam" id="NF003915">
    <property type="entry name" value="PRK05441.1"/>
    <property type="match status" value="1"/>
</dbReference>
<evidence type="ECO:0000259" key="13">
    <source>
        <dbReference type="PROSITE" id="PS51464"/>
    </source>
</evidence>
<evidence type="ECO:0000313" key="17">
    <source>
        <dbReference type="Proteomes" id="UP001276902"/>
    </source>
</evidence>
<dbReference type="SUPFAM" id="SSF53697">
    <property type="entry name" value="SIS domain"/>
    <property type="match status" value="1"/>
</dbReference>
<evidence type="ECO:0000256" key="6">
    <source>
        <dbReference type="ARBA" id="ARBA00060672"/>
    </source>
</evidence>
<dbReference type="InterPro" id="IPR040190">
    <property type="entry name" value="MURQ/GCKR"/>
</dbReference>
<feature type="domain" description="SIS" evidence="13">
    <location>
        <begin position="56"/>
        <end position="219"/>
    </location>
</feature>
<evidence type="ECO:0000256" key="7">
    <source>
        <dbReference type="ARBA" id="ARBA00061234"/>
    </source>
</evidence>
<dbReference type="Proteomes" id="UP000247612">
    <property type="component" value="Unassembled WGS sequence"/>
</dbReference>
<reference evidence="14" key="2">
    <citation type="submission" date="2022-03" db="EMBL/GenBank/DDBJ databases">
        <title>First case of bacteraemia caused by Dielma fastidiosa in a patient hospitalised with diverticulitis.</title>
        <authorList>
            <person name="Forman-Ankjaer B."/>
            <person name="Hvid-Jensen F."/>
            <person name="Kobel C.M."/>
            <person name="Greve T."/>
        </authorList>
    </citation>
    <scope>NUCLEOTIDE SEQUENCE</scope>
    <source>
        <strain evidence="14">AUH_DF_2021</strain>
    </source>
</reference>
<evidence type="ECO:0000256" key="3">
    <source>
        <dbReference type="ARBA" id="ARBA00023277"/>
    </source>
</evidence>
<dbReference type="OrthoDB" id="9813395at2"/>
<dbReference type="FunFam" id="3.40.50.10490:FF:000014">
    <property type="entry name" value="N-acetylmuramic acid 6-phosphate etherase"/>
    <property type="match status" value="1"/>
</dbReference>
<dbReference type="EMBL" id="QJKH01000001">
    <property type="protein sequence ID" value="PXX81518.1"/>
    <property type="molecule type" value="Genomic_DNA"/>
</dbReference>
<dbReference type="GO" id="GO:0097173">
    <property type="term" value="P:N-acetylmuramic acid catabolic process"/>
    <property type="evidence" value="ECO:0007669"/>
    <property type="project" value="UniProtKB-UniPathway"/>
</dbReference>
<evidence type="ECO:0000256" key="9">
    <source>
        <dbReference type="ARBA" id="ARBA00070061"/>
    </source>
</evidence>
<dbReference type="GO" id="GO:0009254">
    <property type="term" value="P:peptidoglycan turnover"/>
    <property type="evidence" value="ECO:0007669"/>
    <property type="project" value="TreeGrafter"/>
</dbReference>
<evidence type="ECO:0000256" key="8">
    <source>
        <dbReference type="ARBA" id="ARBA00067056"/>
    </source>
</evidence>
<comment type="caution">
    <text evidence="14">The sequence shown here is derived from an EMBL/GenBank/DDBJ whole genome shotgun (WGS) entry which is preliminary data.</text>
</comment>
<dbReference type="GO" id="GO:0016835">
    <property type="term" value="F:carbon-oxygen lyase activity"/>
    <property type="evidence" value="ECO:0007669"/>
    <property type="project" value="UniProtKB-UniRule"/>
</dbReference>
<dbReference type="GeneID" id="94442286"/>
<comment type="similarity">
    <text evidence="7 12">Belongs to the GCKR-like family. MurNAc-6-P etherase subfamily.</text>
</comment>
<dbReference type="InterPro" id="IPR001347">
    <property type="entry name" value="SIS_dom"/>
</dbReference>
<keyword evidence="2 12" id="KW-0456">Lyase</keyword>
<dbReference type="HAMAP" id="MF_00068">
    <property type="entry name" value="MurQ"/>
    <property type="match status" value="1"/>
</dbReference>
<evidence type="ECO:0000313" key="15">
    <source>
        <dbReference type="EMBL" id="PXX81518.1"/>
    </source>
</evidence>
<dbReference type="Gene3D" id="3.40.50.10490">
    <property type="entry name" value="Glucose-6-phosphate isomerase like protein, domain 1"/>
    <property type="match status" value="1"/>
</dbReference>
<evidence type="ECO:0000256" key="10">
    <source>
        <dbReference type="ARBA" id="ARBA00077905"/>
    </source>
</evidence>
<dbReference type="InterPro" id="IPR005488">
    <property type="entry name" value="Etherase_MurQ"/>
</dbReference>
<dbReference type="InterPro" id="IPR005486">
    <property type="entry name" value="Glucokinase_regulatory_CS"/>
</dbReference>
<evidence type="ECO:0000313" key="14">
    <source>
        <dbReference type="EMBL" id="MDY5167053.1"/>
    </source>
</evidence>
<dbReference type="GO" id="GO:0097367">
    <property type="term" value="F:carbohydrate derivative binding"/>
    <property type="evidence" value="ECO:0007669"/>
    <property type="project" value="InterPro"/>
</dbReference>
<comment type="subunit">
    <text evidence="1 12">Homodimer.</text>
</comment>
<dbReference type="EMBL" id="JALDAW010000008">
    <property type="protein sequence ID" value="MDY5167053.1"/>
    <property type="molecule type" value="Genomic_DNA"/>
</dbReference>
<dbReference type="Gene3D" id="1.10.8.1080">
    <property type="match status" value="1"/>
</dbReference>
<keyword evidence="3 12" id="KW-0119">Carbohydrate metabolism</keyword>
<reference evidence="15 16" key="1">
    <citation type="submission" date="2018-05" db="EMBL/GenBank/DDBJ databases">
        <title>Genomic Encyclopedia of Type Strains, Phase IV (KMG-IV): sequencing the most valuable type-strain genomes for metagenomic binning, comparative biology and taxonomic classification.</title>
        <authorList>
            <person name="Goeker M."/>
        </authorList>
    </citation>
    <scope>NUCLEOTIDE SEQUENCE [LARGE SCALE GENOMIC DNA]</scope>
    <source>
        <strain evidence="15 16">JC118</strain>
    </source>
</reference>
<comment type="function">
    <text evidence="12">Specifically catalyzes the cleavage of the D-lactyl ether substituent of MurNAc 6-phosphate, producing GlcNAc 6-phosphate and D-lactate.</text>
</comment>
<dbReference type="PROSITE" id="PS51464">
    <property type="entry name" value="SIS"/>
    <property type="match status" value="1"/>
</dbReference>
<feature type="active site" description="Proton donor" evidence="12">
    <location>
        <position position="84"/>
    </location>
</feature>
<keyword evidence="16" id="KW-1185">Reference proteome</keyword>
<evidence type="ECO:0000256" key="1">
    <source>
        <dbReference type="ARBA" id="ARBA00011738"/>
    </source>
</evidence>
<comment type="miscellaneous">
    <text evidence="12">A lyase-type mechanism (elimination/hydration) is suggested for the cleavage of the lactyl ether bond of MurNAc 6-phosphate, with the formation of an alpha,beta-unsaturated aldehyde intermediate with (E)-stereochemistry, followed by the syn addition of water to give product.</text>
</comment>
<gene>
    <name evidence="12 14" type="primary">murQ</name>
    <name evidence="15" type="ORF">DES51_101127</name>
    <name evidence="14" type="ORF">MQE39_02790</name>
</gene>
<dbReference type="FunFam" id="1.10.8.1080:FF:000001">
    <property type="entry name" value="N-acetylmuramic acid 6-phosphate etherase"/>
    <property type="match status" value="1"/>
</dbReference>